<evidence type="ECO:0000313" key="5">
    <source>
        <dbReference type="Proteomes" id="UP000435036"/>
    </source>
</evidence>
<evidence type="ECO:0000313" key="4">
    <source>
        <dbReference type="EMBL" id="MVZ60551.1"/>
    </source>
</evidence>
<dbReference type="Gene3D" id="2.60.120.1440">
    <property type="match status" value="1"/>
</dbReference>
<feature type="domain" description="FecR protein" evidence="2">
    <location>
        <begin position="161"/>
        <end position="256"/>
    </location>
</feature>
<name>A0A6N8KWB4_9SPHI</name>
<comment type="caution">
    <text evidence="4">The sequence shown here is derived from an EMBL/GenBank/DDBJ whole genome shotgun (WGS) entry which is preliminary data.</text>
</comment>
<protein>
    <submittedName>
        <fullName evidence="4">DUF4974 domain-containing protein</fullName>
    </submittedName>
</protein>
<dbReference type="GO" id="GO:0016989">
    <property type="term" value="F:sigma factor antagonist activity"/>
    <property type="evidence" value="ECO:0007669"/>
    <property type="project" value="TreeGrafter"/>
</dbReference>
<feature type="domain" description="Protein FecR C-terminal" evidence="3">
    <location>
        <begin position="303"/>
        <end position="370"/>
    </location>
</feature>
<dbReference type="RefSeq" id="WP_160367197.1">
    <property type="nucleotide sequence ID" value="NZ_WSQA01000001.1"/>
</dbReference>
<feature type="transmembrane region" description="Helical" evidence="1">
    <location>
        <begin position="69"/>
        <end position="87"/>
    </location>
</feature>
<dbReference type="Pfam" id="PF16344">
    <property type="entry name" value="FecR_C"/>
    <property type="match status" value="1"/>
</dbReference>
<dbReference type="InterPro" id="IPR012373">
    <property type="entry name" value="Ferrdict_sens_TM"/>
</dbReference>
<proteinExistence type="predicted"/>
<dbReference type="OrthoDB" id="704085at2"/>
<evidence type="ECO:0000259" key="2">
    <source>
        <dbReference type="Pfam" id="PF04773"/>
    </source>
</evidence>
<dbReference type="Gene3D" id="3.55.50.30">
    <property type="match status" value="1"/>
</dbReference>
<dbReference type="InterPro" id="IPR032508">
    <property type="entry name" value="FecR_C"/>
</dbReference>
<keyword evidence="5" id="KW-1185">Reference proteome</keyword>
<dbReference type="EMBL" id="WSQA01000001">
    <property type="protein sequence ID" value="MVZ60551.1"/>
    <property type="molecule type" value="Genomic_DNA"/>
</dbReference>
<organism evidence="4 5">
    <name type="scientific">Sphingobacterium humi</name>
    <dbReference type="NCBI Taxonomy" id="1796905"/>
    <lineage>
        <taxon>Bacteria</taxon>
        <taxon>Pseudomonadati</taxon>
        <taxon>Bacteroidota</taxon>
        <taxon>Sphingobacteriia</taxon>
        <taxon>Sphingobacteriales</taxon>
        <taxon>Sphingobacteriaceae</taxon>
        <taxon>Sphingobacterium</taxon>
    </lineage>
</organism>
<evidence type="ECO:0000259" key="3">
    <source>
        <dbReference type="Pfam" id="PF16344"/>
    </source>
</evidence>
<reference evidence="4 5" key="1">
    <citation type="submission" date="2019-12" db="EMBL/GenBank/DDBJ databases">
        <authorList>
            <person name="Dong K."/>
        </authorList>
    </citation>
    <scope>NUCLEOTIDE SEQUENCE [LARGE SCALE GENOMIC DNA]</scope>
    <source>
        <strain evidence="4 5">JCM 31225</strain>
    </source>
</reference>
<dbReference type="PIRSF" id="PIRSF018266">
    <property type="entry name" value="FecR"/>
    <property type="match status" value="1"/>
</dbReference>
<accession>A0A6N8KWB4</accession>
<dbReference type="AlphaFoldDB" id="A0A6N8KWB4"/>
<keyword evidence="1" id="KW-0812">Transmembrane</keyword>
<keyword evidence="1" id="KW-1133">Transmembrane helix</keyword>
<sequence length="377" mass="42709">MKIDRNLLHRYQQKQCSQEERALIDSWIDSLADGSPEINDDLLLARLASLDERVEASLGVRPIKKQKKWAVAASILIPILLFGGYYANQYLAAKRLTELAAIESPNWTKSVIVMENNQEINIDSIRIGDTLHVGKYSLVKHSNGEIQYVNLPQDDAPIFNRLTTMTGGISSIVLADGSKVWLNAGSELRYPIKFDKSSREVELIGEAYFEVAKQEIAGERIPFYVRNAKKTISVLGTKFNANFYDEPEIALLEGKIALSKTAAQTEAQGLTYQETLLPNDVYSRGKIQSSTDIKRYVYWKNGYFNLNDVKLATLVKRMEEWYNIPIVMDEALGNEVLIGRISRSKKIKEILDLISIALPASYDYKNGIIYLKFEKQK</sequence>
<dbReference type="PANTHER" id="PTHR30273">
    <property type="entry name" value="PERIPLASMIC SIGNAL SENSOR AND SIGMA FACTOR ACTIVATOR FECR-RELATED"/>
    <property type="match status" value="1"/>
</dbReference>
<dbReference type="PANTHER" id="PTHR30273:SF2">
    <property type="entry name" value="PROTEIN FECR"/>
    <property type="match status" value="1"/>
</dbReference>
<dbReference type="InterPro" id="IPR006860">
    <property type="entry name" value="FecR"/>
</dbReference>
<gene>
    <name evidence="4" type="ORF">GQF63_00815</name>
</gene>
<dbReference type="Proteomes" id="UP000435036">
    <property type="component" value="Unassembled WGS sequence"/>
</dbReference>
<evidence type="ECO:0000256" key="1">
    <source>
        <dbReference type="SAM" id="Phobius"/>
    </source>
</evidence>
<keyword evidence="1" id="KW-0472">Membrane</keyword>
<dbReference type="Pfam" id="PF04773">
    <property type="entry name" value="FecR"/>
    <property type="match status" value="1"/>
</dbReference>